<reference evidence="2" key="1">
    <citation type="submission" date="2018-12" db="EMBL/GenBank/DDBJ databases">
        <authorList>
            <person name="Syme R.A."/>
            <person name="Farfan-Caceres L."/>
            <person name="Lichtenzveig J."/>
        </authorList>
    </citation>
    <scope>NUCLEOTIDE SEQUENCE</scope>
    <source>
        <strain evidence="2">Al4</strain>
    </source>
</reference>
<gene>
    <name evidence="2" type="ORF">EKO04_008294</name>
</gene>
<name>A0A8H7MEZ5_9PLEO</name>
<evidence type="ECO:0000256" key="1">
    <source>
        <dbReference type="SAM" id="MobiDB-lite"/>
    </source>
</evidence>
<reference evidence="2" key="2">
    <citation type="submission" date="2020-09" db="EMBL/GenBank/DDBJ databases">
        <title>Reference genome assembly for Australian Ascochyta lentis isolate Al4.</title>
        <authorList>
            <person name="Lee R.C."/>
            <person name="Farfan-Caceres L.M."/>
            <person name="Debler J.W."/>
            <person name="Williams A.H."/>
            <person name="Henares B.M."/>
        </authorList>
    </citation>
    <scope>NUCLEOTIDE SEQUENCE</scope>
    <source>
        <strain evidence="2">Al4</strain>
    </source>
</reference>
<feature type="compositionally biased region" description="Basic and acidic residues" evidence="1">
    <location>
        <begin position="265"/>
        <end position="282"/>
    </location>
</feature>
<feature type="compositionally biased region" description="Basic and acidic residues" evidence="1">
    <location>
        <begin position="312"/>
        <end position="327"/>
    </location>
</feature>
<dbReference type="EMBL" id="RZGK01000015">
    <property type="protein sequence ID" value="KAF9693879.1"/>
    <property type="molecule type" value="Genomic_DNA"/>
</dbReference>
<evidence type="ECO:0000313" key="2">
    <source>
        <dbReference type="EMBL" id="KAF9693879.1"/>
    </source>
</evidence>
<dbReference type="OrthoDB" id="8249012at2759"/>
<keyword evidence="3" id="KW-1185">Reference proteome</keyword>
<comment type="caution">
    <text evidence="2">The sequence shown here is derived from an EMBL/GenBank/DDBJ whole genome shotgun (WGS) entry which is preliminary data.</text>
</comment>
<proteinExistence type="predicted"/>
<accession>A0A8H7MEZ5</accession>
<feature type="compositionally biased region" description="Basic residues" evidence="1">
    <location>
        <begin position="254"/>
        <end position="264"/>
    </location>
</feature>
<dbReference type="PANTHER" id="PTHR21521">
    <property type="entry name" value="AMUN, ISOFORM A"/>
    <property type="match status" value="1"/>
</dbReference>
<feature type="region of interest" description="Disordered" evidence="1">
    <location>
        <begin position="222"/>
        <end position="338"/>
    </location>
</feature>
<feature type="compositionally biased region" description="Polar residues" evidence="1">
    <location>
        <begin position="235"/>
        <end position="246"/>
    </location>
</feature>
<dbReference type="Proteomes" id="UP000651452">
    <property type="component" value="Unassembled WGS sequence"/>
</dbReference>
<feature type="compositionally biased region" description="Basic residues" evidence="1">
    <location>
        <begin position="328"/>
        <end position="338"/>
    </location>
</feature>
<evidence type="ECO:0000313" key="3">
    <source>
        <dbReference type="Proteomes" id="UP000651452"/>
    </source>
</evidence>
<dbReference type="AlphaFoldDB" id="A0A8H7MEZ5"/>
<organism evidence="2 3">
    <name type="scientific">Ascochyta lentis</name>
    <dbReference type="NCBI Taxonomy" id="205686"/>
    <lineage>
        <taxon>Eukaryota</taxon>
        <taxon>Fungi</taxon>
        <taxon>Dikarya</taxon>
        <taxon>Ascomycota</taxon>
        <taxon>Pezizomycotina</taxon>
        <taxon>Dothideomycetes</taxon>
        <taxon>Pleosporomycetidae</taxon>
        <taxon>Pleosporales</taxon>
        <taxon>Pleosporineae</taxon>
        <taxon>Didymellaceae</taxon>
        <taxon>Ascochyta</taxon>
    </lineage>
</organism>
<protein>
    <submittedName>
        <fullName evidence="2">Uncharacterized protein</fullName>
    </submittedName>
</protein>
<sequence length="338" mass="37496">MPSHHIDKISLAQFKAVLARYPDVAPPGLSELDSFRYDALPARLAEMGGNASLQKEEVVKLVEWKLKHGTYRPTLLSLVQSNPAALIQSTTHSAFTSLLLANDNNTTNNYEDKDENGDAEQDVLAAIKTLTPLRGIGPATASLLLSVFAPATVPFFGDEVFRWVTYRAGTAGGWKRKIKYNHAEYKELVQGVRALRRRLGVSAIEVERVGFVLGREGGDVDVDINGEEGHGESCTHVNTQESNQVPTKPDLRKEKTKTKTKTKTGTKEEETELPKKKTKEEEQPTTTTQGRKTKSLQSDIAKPNLKRKLRLRKAEGGEEAGREEAGRKKQAKRVRRSK</sequence>
<dbReference type="PANTHER" id="PTHR21521:SF0">
    <property type="entry name" value="AMUN, ISOFORM A"/>
    <property type="match status" value="1"/>
</dbReference>